<dbReference type="GO" id="GO:0008422">
    <property type="term" value="F:beta-glucosidase activity"/>
    <property type="evidence" value="ECO:0007669"/>
    <property type="project" value="TreeGrafter"/>
</dbReference>
<gene>
    <name evidence="5" type="primary">celD</name>
    <name evidence="5" type="ORF">GCM10008090_02880</name>
</gene>
<dbReference type="Pfam" id="PF01915">
    <property type="entry name" value="Glyco_hydro_3_C"/>
    <property type="match status" value="1"/>
</dbReference>
<dbReference type="PANTHER" id="PTHR30620:SF77">
    <property type="entry name" value="LYSOSOMAL BETA GLUCOSIDASE-LIKE"/>
    <property type="match status" value="1"/>
</dbReference>
<evidence type="ECO:0000259" key="3">
    <source>
        <dbReference type="Pfam" id="PF01915"/>
    </source>
</evidence>
<organism evidence="5 6">
    <name type="scientific">Arenicella chitinivorans</name>
    <dbReference type="NCBI Taxonomy" id="1329800"/>
    <lineage>
        <taxon>Bacteria</taxon>
        <taxon>Pseudomonadati</taxon>
        <taxon>Pseudomonadota</taxon>
        <taxon>Gammaproteobacteria</taxon>
        <taxon>Arenicellales</taxon>
        <taxon>Arenicellaceae</taxon>
        <taxon>Arenicella</taxon>
    </lineage>
</organism>
<protein>
    <submittedName>
        <fullName evidence="5">1,4-beta-D-glucan glucohydrolase</fullName>
    </submittedName>
</protein>
<feature type="domain" description="Glycoside hydrolase family 3 C-terminal" evidence="3">
    <location>
        <begin position="439"/>
        <end position="660"/>
    </location>
</feature>
<dbReference type="InterPro" id="IPR036962">
    <property type="entry name" value="Glyco_hydro_3_N_sf"/>
</dbReference>
<dbReference type="InterPro" id="IPR002772">
    <property type="entry name" value="Glyco_hydro_3_C"/>
</dbReference>
<evidence type="ECO:0000259" key="2">
    <source>
        <dbReference type="Pfam" id="PF00933"/>
    </source>
</evidence>
<accession>A0A918RK29</accession>
<dbReference type="GO" id="GO:0009251">
    <property type="term" value="P:glucan catabolic process"/>
    <property type="evidence" value="ECO:0007669"/>
    <property type="project" value="TreeGrafter"/>
</dbReference>
<dbReference type="AlphaFoldDB" id="A0A918RK29"/>
<feature type="domain" description="Glycoside hydrolase family 3 N-terminal" evidence="2">
    <location>
        <begin position="75"/>
        <end position="398"/>
    </location>
</feature>
<comment type="caution">
    <text evidence="5">The sequence shown here is derived from an EMBL/GenBank/DDBJ whole genome shotgun (WGS) entry which is preliminary data.</text>
</comment>
<dbReference type="EMBL" id="BMXA01000001">
    <property type="protein sequence ID" value="GGZ97971.1"/>
    <property type="molecule type" value="Genomic_DNA"/>
</dbReference>
<reference evidence="5" key="1">
    <citation type="journal article" date="2014" name="Int. J. Syst. Evol. Microbiol.">
        <title>Complete genome sequence of Corynebacterium casei LMG S-19264T (=DSM 44701T), isolated from a smear-ripened cheese.</title>
        <authorList>
            <consortium name="US DOE Joint Genome Institute (JGI-PGF)"/>
            <person name="Walter F."/>
            <person name="Albersmeier A."/>
            <person name="Kalinowski J."/>
            <person name="Ruckert C."/>
        </authorList>
    </citation>
    <scope>NUCLEOTIDE SEQUENCE</scope>
    <source>
        <strain evidence="5">KCTC 12711</strain>
    </source>
</reference>
<reference evidence="5" key="2">
    <citation type="submission" date="2020-09" db="EMBL/GenBank/DDBJ databases">
        <authorList>
            <person name="Sun Q."/>
            <person name="Kim S."/>
        </authorList>
    </citation>
    <scope>NUCLEOTIDE SEQUENCE</scope>
    <source>
        <strain evidence="5">KCTC 12711</strain>
    </source>
</reference>
<dbReference type="Pfam" id="PF00933">
    <property type="entry name" value="Glyco_hydro_3"/>
    <property type="match status" value="1"/>
</dbReference>
<dbReference type="SUPFAM" id="SSF51445">
    <property type="entry name" value="(Trans)glycosidases"/>
    <property type="match status" value="1"/>
</dbReference>
<dbReference type="Gene3D" id="3.40.50.1700">
    <property type="entry name" value="Glycoside hydrolase family 3 C-terminal domain"/>
    <property type="match status" value="1"/>
</dbReference>
<dbReference type="PANTHER" id="PTHR30620">
    <property type="entry name" value="PERIPLASMIC BETA-GLUCOSIDASE-RELATED"/>
    <property type="match status" value="1"/>
</dbReference>
<dbReference type="InterPro" id="IPR041443">
    <property type="entry name" value="Exop_C"/>
</dbReference>
<dbReference type="Gene3D" id="2.60.120.430">
    <property type="entry name" value="Galactose-binding lectin"/>
    <property type="match status" value="1"/>
</dbReference>
<evidence type="ECO:0000256" key="1">
    <source>
        <dbReference type="ARBA" id="ARBA00022801"/>
    </source>
</evidence>
<dbReference type="InterPro" id="IPR051915">
    <property type="entry name" value="Cellulose_Degrad_GH3"/>
</dbReference>
<dbReference type="SUPFAM" id="SSF52279">
    <property type="entry name" value="Beta-D-glucan exohydrolase, C-terminal domain"/>
    <property type="match status" value="1"/>
</dbReference>
<proteinExistence type="predicted"/>
<keyword evidence="6" id="KW-1185">Reference proteome</keyword>
<evidence type="ECO:0000313" key="6">
    <source>
        <dbReference type="Proteomes" id="UP000614811"/>
    </source>
</evidence>
<sequence length="871" mass="94258">MNLKTVVLCLLVTLGVVVLLLGKHNQSAKEEVTDTESITNDNGFDLQTWPARAMSPRRDPVIEARIDALLAQMSIAEKVGQIIQPELKYVTPEDVKTYHLGSILNGGGTTPNNDKYASLDDWVNTADAFYTASMDESDGNIAIPLIWGTDAVHGNNNVYGATIFPHNIGLGAANDLPLMYRIGQVTAREVAATGVNWTFGPTVAVARDVRWGRTYESYSENPELVNQYAREMVRGIQGEFKNSMRVGPNHIVSTAKHFLGDGGTSMGVDRGDTVASEWELRQVHGAGYIAALDANVLTTMASFNSWNGDKLHGHRYLLTDVLKERMGFEGFVVGDWNGHQQVPGCHVSRCPAAINAGLDMFMVPEHWKALYENTLKDVEQGHISPARLDDAVRRILRVKLIAGLFDAGPVADRPLVGDVGLIGHPDHRALAREAVRKSLVLLKNNGGVLPLKPGSRVLIAGDAADNIAKQSGGWSLTWQGTGNQNSDFPGATSILVGLQSAIEQAGGQSLYAADGVWEPSDFGESGRPDVAVVVFGEEPYAEWHGDLINIEYQYGDKRDLRLLQALQAQGIPVVSVFITGRPLWVNKEVNASDAFVVAWLPGTEGAGVADVLVADAAGNAPFDFQGRLSFSWPKYVNQARLNFDETGYDPLFPLDYGLSYASTNPPLGPLDERNARQPNSVLDELWGFVSRANAPWSIVVRERDEALIAMQGNSVSTPTEMLVVQSVDKVAQEDARRLNWSGVGSATFALNAQVPQDLSAYQRHSAVMTLSAQLNATTQADVAFSVLCDAQSCADLPEVAAAVTNLSPGAWQNIVIDSTCLARSEQRFAGVRQLLAIRTDGELDLTLADIKLVPQARLMEDPSALTVRCGG</sequence>
<dbReference type="Proteomes" id="UP000614811">
    <property type="component" value="Unassembled WGS sequence"/>
</dbReference>
<evidence type="ECO:0000313" key="5">
    <source>
        <dbReference type="EMBL" id="GGZ97971.1"/>
    </source>
</evidence>
<name>A0A918RK29_9GAMM</name>
<dbReference type="PRINTS" id="PR00133">
    <property type="entry name" value="GLHYDRLASE3"/>
</dbReference>
<dbReference type="RefSeq" id="WP_189398227.1">
    <property type="nucleotide sequence ID" value="NZ_BMXA01000001.1"/>
</dbReference>
<evidence type="ECO:0000259" key="4">
    <source>
        <dbReference type="Pfam" id="PF18559"/>
    </source>
</evidence>
<keyword evidence="1" id="KW-0378">Hydrolase</keyword>
<dbReference type="InterPro" id="IPR001764">
    <property type="entry name" value="Glyco_hydro_3_N"/>
</dbReference>
<dbReference type="Gene3D" id="3.20.20.300">
    <property type="entry name" value="Glycoside hydrolase, family 3, N-terminal domain"/>
    <property type="match status" value="1"/>
</dbReference>
<dbReference type="Pfam" id="PF18559">
    <property type="entry name" value="Exop_C"/>
    <property type="match status" value="1"/>
</dbReference>
<dbReference type="InterPro" id="IPR036881">
    <property type="entry name" value="Glyco_hydro_3_C_sf"/>
</dbReference>
<feature type="domain" description="ExoP galactose-binding-like" evidence="4">
    <location>
        <begin position="694"/>
        <end position="852"/>
    </location>
</feature>
<dbReference type="InterPro" id="IPR017853">
    <property type="entry name" value="GH"/>
</dbReference>